<evidence type="ECO:0000259" key="7">
    <source>
        <dbReference type="PROSITE" id="PS50089"/>
    </source>
</evidence>
<evidence type="ECO:0000256" key="3">
    <source>
        <dbReference type="ARBA" id="ARBA00022833"/>
    </source>
</evidence>
<sequence>MASDTEDELLPTAGTSSAVAATSSATAARAGRRLRNRNVLNVEDSDNDSSGSGPIAGPSRRRTVPVAKMDLASESSEWESDWNSDEEQLLAKGDKDAVAAVLASKLGYASDESSGSGSSGDGEKCPICLLSLHSQEVGVPEVCEHVFCAPCIEEWSRNVSTCPIDRKGFDLINIYADVERREVLRVYRVQPKPPEPGEGPDGEVGGGGLANVPVDDELTYCEVCRQAHSEETMLLCDSCNLGYHMECLNPPLLEIPSGSWYCDCCFASGSDEDDNELQDLLDDLNEIGGMRESRLRQRIHSPLRIVRTRQSERIRAAILTRAAAAVRLNIVHSSPDGGGTTAAAGPSTVAAARARLLAAGSSAHGGSSSSSSLVAVAQPPRARKTVKRKRRRRTRRKILSMIISEYDVDDDGGVGGSAGADGQKFAIKRKKLYSTLRKLRKKRAKRRKTSSGVGGSGRRRSAATAAAAAALAGNEGTAGELLATTNAMGSALQRQRIGAGITPLKIFGGRNDLDYFSDDDDEEEGGSSGTGAAGSMLVAGGAAMGSRLRNVLGRRRVLKSGFESFSTPSPGGGGRGGGGGGGGGGTAAGSGAGPDLLGSILASQERWHSREGLRNVRINGGKIIFPTDETTPEQRRQAPPAMNVAANTPGTSTATVGGEEGEDGNNKTASEPSTNEADADANASPSCPNLSVYSTETLQYATGDDGSAPYDPLDSERRTDEDDEDDDRFAGERDEDLVQLDDDDLDPAPLTVNGAAGAAVPEEKQTTGEEEQARLDALEEDDGTPARDEFDSDSDDELKKIEADSSRGGIGDGGGPERRRMDALTPPLTTSLVAALGASGAAMAAASAMATANFGAPAALMREDTGDPEDDRSYTPCLDEKYQERRDLLIDAGEGPSTSLYRSQGSGLDAAGIDGMDTELISDEDEGALFGTEEGAPSGGPSSSKGAGGHAAAGAGGKRKDQLASFKKVTKKGRERNYRDKDTGRSSRSSRNRRRSPRPDAADRNGDEGDSGGEGKSSARSRARRPKRKELPRYDIRSIIAEKRPRIYKDPFGRDITPKRRFATSGSFLTPTTSPLPAFVVPLAITFPDTARKRSFQPVFTPFSTTTATTAPGTVRWGTFTTASPFPAPFAFTFAFTTFPTGGAPSPPPSSPSPIGCGASLPAPITESLAVTRFTATPGRSGTRWTCEKESEKEKDAPGFDQSQQKQKPQSKQKPKSQSRSRSRSRSRGRAHHKGVSQRKKKNKHRRGSVSPGPASVPLKNLPTTKQKQKKKKDRKRSPSPGSRTPPPHAAGGMLTERFGKGGGRQRDGSWTPPPLPRFNDKSGSAAASGGATGAVGDHGGDRHHHRLGGKHTSGTRRDKQQDTSAPTTGTGSSLRHQPKSKRLEGRLTRTVGHSRATVEGAHAKPVVIIDLEKSPFRVLTPSPKAVIVLSDSDTEKDKDRRGGGGVGSSNAGSAVGNAAATVGGDGQTAGGTGPEKEGGLLRGATVGSTLGQSLGLVDGPNSGQNGAAGGLPAVASKSGKTPPERRSPMMVDDMFGPKTPPGFPAASSSGNRETAVGSGGGGGGGGGSGQAQSLKALQAPKFSMQVKTKSSNVRPVNPLYDPGDLDEGKEGGSSPSGPQQQEGGAGGDVPGTIASVGPNTPPEPAPQSPSPDVYDPFEPTKSPSPSPTPGGSSRDRSDALSIGRLSDEEQGTTVPTKSATSGSGAGGVDGGLKDGSTSGAGDIAMNGGPEARTPPLAGRTNGANGKGVDPSGAASNSDSDVIFDEFVVPPGSSAPGPQAGQNSLISKLPLPLATGGGGAAGSGLAGSHQQQQQQQQQQSAATGAGKFGDFMNPTDSPYSPGASDFDDLFEPPGGGGGGGGGMDMLDSPPLHAGGHHSKQSNHHQQQQQPLGGNSNQSAMAIGGGRSSKPMPPTKAAKKATNQFDSLFGSSPNQHTGAKGGRSGRKGAHKRSKGGKSNQKGDTANDEDPSKLSDKEKYLKKLNRLERVVEEVKLVIKPYYNKKQINKDEYKDILRRAVPKICHSRTGEINPIKIQKLIKAYVRKIRGKRRLSKKGAGGGGGGGGSGGLGIGQLPMTNSNPIIL</sequence>
<feature type="compositionally biased region" description="Low complexity" evidence="5">
    <location>
        <begin position="1449"/>
        <end position="1463"/>
    </location>
</feature>
<feature type="compositionally biased region" description="Pro residues" evidence="5">
    <location>
        <begin position="1640"/>
        <end position="1650"/>
    </location>
</feature>
<feature type="compositionally biased region" description="Low complexity" evidence="5">
    <location>
        <begin position="935"/>
        <end position="945"/>
    </location>
</feature>
<feature type="compositionally biased region" description="Basic and acidic residues" evidence="5">
    <location>
        <begin position="761"/>
        <end position="777"/>
    </location>
</feature>
<feature type="compositionally biased region" description="Polar residues" evidence="5">
    <location>
        <begin position="896"/>
        <end position="906"/>
    </location>
</feature>
<reference evidence="9" key="1">
    <citation type="submission" date="2014-01" db="EMBL/GenBank/DDBJ databases">
        <title>The Genome Sequence of Anopheles farauti FAR1 (V2).</title>
        <authorList>
            <consortium name="The Broad Institute Genomics Platform"/>
            <person name="Neafsey D.E."/>
            <person name="Besansky N."/>
            <person name="Howell P."/>
            <person name="Walton C."/>
            <person name="Young S.K."/>
            <person name="Zeng Q."/>
            <person name="Gargeya S."/>
            <person name="Fitzgerald M."/>
            <person name="Haas B."/>
            <person name="Abouelleil A."/>
            <person name="Allen A.W."/>
            <person name="Alvarado L."/>
            <person name="Arachchi H.M."/>
            <person name="Berlin A.M."/>
            <person name="Chapman S.B."/>
            <person name="Gainer-Dewar J."/>
            <person name="Goldberg J."/>
            <person name="Griggs A."/>
            <person name="Gujja S."/>
            <person name="Hansen M."/>
            <person name="Howarth C."/>
            <person name="Imamovic A."/>
            <person name="Ireland A."/>
            <person name="Larimer J."/>
            <person name="McCowan C."/>
            <person name="Murphy C."/>
            <person name="Pearson M."/>
            <person name="Poon T.W."/>
            <person name="Priest M."/>
            <person name="Roberts A."/>
            <person name="Saif S."/>
            <person name="Shea T."/>
            <person name="Sisk P."/>
            <person name="Sykes S."/>
            <person name="Wortman J."/>
            <person name="Nusbaum C."/>
            <person name="Birren B."/>
        </authorList>
    </citation>
    <scope>NUCLEOTIDE SEQUENCE [LARGE SCALE GENOMIC DNA]</scope>
    <source>
        <strain evidence="9">FAR1</strain>
    </source>
</reference>
<feature type="domain" description="RING-type" evidence="7">
    <location>
        <begin position="125"/>
        <end position="166"/>
    </location>
</feature>
<dbReference type="InterPro" id="IPR017907">
    <property type="entry name" value="Znf_RING_CS"/>
</dbReference>
<feature type="compositionally biased region" description="Polar residues" evidence="5">
    <location>
        <begin position="1586"/>
        <end position="1595"/>
    </location>
</feature>
<organism evidence="8 9">
    <name type="scientific">Anopheles farauti</name>
    <dbReference type="NCBI Taxonomy" id="69004"/>
    <lineage>
        <taxon>Eukaryota</taxon>
        <taxon>Metazoa</taxon>
        <taxon>Ecdysozoa</taxon>
        <taxon>Arthropoda</taxon>
        <taxon>Hexapoda</taxon>
        <taxon>Insecta</taxon>
        <taxon>Pterygota</taxon>
        <taxon>Neoptera</taxon>
        <taxon>Endopterygota</taxon>
        <taxon>Diptera</taxon>
        <taxon>Nematocera</taxon>
        <taxon>Culicoidea</taxon>
        <taxon>Culicidae</taxon>
        <taxon>Anophelinae</taxon>
        <taxon>Anopheles</taxon>
    </lineage>
</organism>
<feature type="compositionally biased region" description="Polar residues" evidence="5">
    <location>
        <begin position="666"/>
        <end position="676"/>
    </location>
</feature>
<dbReference type="PROSITE" id="PS00518">
    <property type="entry name" value="ZF_RING_1"/>
    <property type="match status" value="1"/>
</dbReference>
<feature type="compositionally biased region" description="Basic residues" evidence="5">
    <location>
        <begin position="1209"/>
        <end position="1248"/>
    </location>
</feature>
<dbReference type="SUPFAM" id="SSF57903">
    <property type="entry name" value="FYVE/PHD zinc finger"/>
    <property type="match status" value="1"/>
</dbReference>
<feature type="region of interest" description="Disordered" evidence="5">
    <location>
        <begin position="861"/>
        <end position="880"/>
    </location>
</feature>
<feature type="region of interest" description="Disordered" evidence="5">
    <location>
        <begin position="439"/>
        <end position="460"/>
    </location>
</feature>
<dbReference type="InterPro" id="IPR019787">
    <property type="entry name" value="Znf_PHD-finger"/>
</dbReference>
<evidence type="ECO:0000256" key="2">
    <source>
        <dbReference type="ARBA" id="ARBA00022771"/>
    </source>
</evidence>
<protein>
    <recommendedName>
        <fullName evidence="10">PHD and RING finger domain-containing protein 1</fullName>
    </recommendedName>
</protein>
<feature type="compositionally biased region" description="Basic residues" evidence="5">
    <location>
        <begin position="381"/>
        <end position="394"/>
    </location>
</feature>
<feature type="domain" description="PHD-type" evidence="6">
    <location>
        <begin position="218"/>
        <end position="268"/>
    </location>
</feature>
<dbReference type="CDD" id="cd15543">
    <property type="entry name" value="PHD_RSF1"/>
    <property type="match status" value="1"/>
</dbReference>
<feature type="compositionally biased region" description="Gly residues" evidence="5">
    <location>
        <begin position="1795"/>
        <end position="1805"/>
    </location>
</feature>
<dbReference type="PANTHER" id="PTHR12618">
    <property type="entry name" value="PHD AND RING FINGER DOMAIN-CONTAINING PROTEIN 1"/>
    <property type="match status" value="1"/>
</dbReference>
<feature type="compositionally biased region" description="Gly residues" evidence="5">
    <location>
        <begin position="1853"/>
        <end position="1863"/>
    </location>
</feature>
<dbReference type="InterPro" id="IPR011011">
    <property type="entry name" value="Znf_FYVE_PHD"/>
</dbReference>
<feature type="compositionally biased region" description="Low complexity" evidence="5">
    <location>
        <begin position="361"/>
        <end position="377"/>
    </location>
</feature>
<feature type="compositionally biased region" description="Polar residues" evidence="5">
    <location>
        <begin position="1174"/>
        <end position="1184"/>
    </location>
</feature>
<feature type="compositionally biased region" description="Acidic residues" evidence="5">
    <location>
        <begin position="721"/>
        <end position="746"/>
    </location>
</feature>
<dbReference type="Pfam" id="PF23030">
    <property type="entry name" value="SCAF11-like_C"/>
    <property type="match status" value="1"/>
</dbReference>
<feature type="compositionally biased region" description="Polar residues" evidence="5">
    <location>
        <begin position="645"/>
        <end position="655"/>
    </location>
</feature>
<keyword evidence="9" id="KW-1185">Reference proteome</keyword>
<feature type="compositionally biased region" description="Basic and acidic residues" evidence="5">
    <location>
        <begin position="975"/>
        <end position="985"/>
    </location>
</feature>
<feature type="region of interest" description="Disordered" evidence="5">
    <location>
        <begin position="1142"/>
        <end position="1161"/>
    </location>
</feature>
<dbReference type="InterPro" id="IPR047157">
    <property type="entry name" value="PHRF1/Atg35"/>
</dbReference>
<dbReference type="Pfam" id="PF13639">
    <property type="entry name" value="zf-RING_2"/>
    <property type="match status" value="1"/>
</dbReference>
<evidence type="ECO:0000313" key="8">
    <source>
        <dbReference type="EnsemblMetazoa" id="AFAF019736-PA"/>
    </source>
</evidence>
<feature type="compositionally biased region" description="Polar residues" evidence="5">
    <location>
        <begin position="683"/>
        <end position="700"/>
    </location>
</feature>
<reference evidence="8" key="2">
    <citation type="submission" date="2020-05" db="UniProtKB">
        <authorList>
            <consortium name="EnsemblMetazoa"/>
        </authorList>
    </citation>
    <scope>IDENTIFICATION</scope>
    <source>
        <strain evidence="8">FAR1</strain>
    </source>
</reference>
<dbReference type="PROSITE" id="PS01359">
    <property type="entry name" value="ZF_PHD_1"/>
    <property type="match status" value="1"/>
</dbReference>
<feature type="region of interest" description="Disordered" evidence="5">
    <location>
        <begin position="1"/>
        <end position="65"/>
    </location>
</feature>
<accession>A0A182QZ16</accession>
<dbReference type="VEuPathDB" id="VectorBase:AFAF019736"/>
<feature type="region of interest" description="Disordered" evidence="5">
    <location>
        <begin position="885"/>
        <end position="1035"/>
    </location>
</feature>
<feature type="compositionally biased region" description="Gly residues" evidence="5">
    <location>
        <begin position="1558"/>
        <end position="1570"/>
    </location>
</feature>
<feature type="region of interest" description="Disordered" evidence="5">
    <location>
        <begin position="1425"/>
        <end position="1972"/>
    </location>
</feature>
<feature type="compositionally biased region" description="Basic residues" evidence="5">
    <location>
        <begin position="1942"/>
        <end position="1954"/>
    </location>
</feature>
<evidence type="ECO:0008006" key="10">
    <source>
        <dbReference type="Google" id="ProtNLM"/>
    </source>
</evidence>
<feature type="region of interest" description="Disordered" evidence="5">
    <location>
        <begin position="361"/>
        <end position="394"/>
    </location>
</feature>
<keyword evidence="2 4" id="KW-0863">Zinc-finger</keyword>
<feature type="region of interest" description="Disordered" evidence="5">
    <location>
        <begin position="2049"/>
        <end position="2083"/>
    </location>
</feature>
<dbReference type="InterPro" id="IPR013083">
    <property type="entry name" value="Znf_RING/FYVE/PHD"/>
</dbReference>
<feature type="compositionally biased region" description="Low complexity" evidence="5">
    <location>
        <begin position="1613"/>
        <end position="1623"/>
    </location>
</feature>
<evidence type="ECO:0000259" key="6">
    <source>
        <dbReference type="PROSITE" id="PS50016"/>
    </source>
</evidence>
<feature type="region of interest" description="Disordered" evidence="5">
    <location>
        <begin position="1174"/>
        <end position="1405"/>
    </location>
</feature>
<dbReference type="EnsemblMetazoa" id="AFAF019736-RA">
    <property type="protein sequence ID" value="AFAF019736-PA"/>
    <property type="gene ID" value="AFAF019736"/>
</dbReference>
<feature type="compositionally biased region" description="Gly residues" evidence="5">
    <location>
        <begin position="2055"/>
        <end position="2070"/>
    </location>
</feature>
<evidence type="ECO:0000256" key="5">
    <source>
        <dbReference type="SAM" id="MobiDB-lite"/>
    </source>
</evidence>
<proteinExistence type="predicted"/>
<feature type="compositionally biased region" description="Gly residues" evidence="5">
    <location>
        <begin position="570"/>
        <end position="591"/>
    </location>
</feature>
<feature type="compositionally biased region" description="Basic residues" evidence="5">
    <location>
        <begin position="1267"/>
        <end position="1278"/>
    </location>
</feature>
<dbReference type="Pfam" id="PF00628">
    <property type="entry name" value="PHD"/>
    <property type="match status" value="1"/>
</dbReference>
<feature type="compositionally biased region" description="Basic residues" evidence="5">
    <location>
        <begin position="439"/>
        <end position="449"/>
    </location>
</feature>
<dbReference type="PROSITE" id="PS50016">
    <property type="entry name" value="ZF_PHD_2"/>
    <property type="match status" value="1"/>
</dbReference>
<feature type="compositionally biased region" description="Basic and acidic residues" evidence="5">
    <location>
        <begin position="1186"/>
        <end position="1198"/>
    </location>
</feature>
<feature type="compositionally biased region" description="Polar residues" evidence="5">
    <location>
        <begin position="1363"/>
        <end position="1376"/>
    </location>
</feature>
<feature type="compositionally biased region" description="Low complexity" evidence="5">
    <location>
        <begin position="1883"/>
        <end position="1898"/>
    </location>
</feature>
<dbReference type="STRING" id="69004.A0A182QZ16"/>
<dbReference type="SUPFAM" id="SSF57850">
    <property type="entry name" value="RING/U-box"/>
    <property type="match status" value="1"/>
</dbReference>
<dbReference type="InterPro" id="IPR019786">
    <property type="entry name" value="Zinc_finger_PHD-type_CS"/>
</dbReference>
<feature type="compositionally biased region" description="Acidic residues" evidence="5">
    <location>
        <begin position="916"/>
        <end position="927"/>
    </location>
</feature>
<feature type="compositionally biased region" description="Low complexity" evidence="5">
    <location>
        <begin position="1806"/>
        <end position="1825"/>
    </location>
</feature>
<name>A0A182QZ16_9DIPT</name>
<dbReference type="SMART" id="SM00249">
    <property type="entry name" value="PHD"/>
    <property type="match status" value="1"/>
</dbReference>
<dbReference type="GO" id="GO:0008270">
    <property type="term" value="F:zinc ion binding"/>
    <property type="evidence" value="ECO:0007669"/>
    <property type="project" value="UniProtKB-KW"/>
</dbReference>
<feature type="compositionally biased region" description="Basic residues" evidence="5">
    <location>
        <begin position="1019"/>
        <end position="1028"/>
    </location>
</feature>
<evidence type="ECO:0000256" key="1">
    <source>
        <dbReference type="ARBA" id="ARBA00022723"/>
    </source>
</evidence>
<evidence type="ECO:0000256" key="4">
    <source>
        <dbReference type="PROSITE-ProRule" id="PRU00175"/>
    </source>
</evidence>
<feature type="compositionally biased region" description="Low complexity" evidence="5">
    <location>
        <begin position="1768"/>
        <end position="1782"/>
    </location>
</feature>
<feature type="region of interest" description="Disordered" evidence="5">
    <location>
        <begin position="561"/>
        <end position="591"/>
    </location>
</feature>
<dbReference type="PANTHER" id="PTHR12618:SF20">
    <property type="entry name" value="PHD AND RING FINGER DOMAIN-CONTAINING PROTEIN 1"/>
    <property type="match status" value="1"/>
</dbReference>
<dbReference type="Gene3D" id="3.30.40.10">
    <property type="entry name" value="Zinc/RING finger domain, C3HC4 (zinc finger)"/>
    <property type="match status" value="2"/>
</dbReference>
<evidence type="ECO:0000313" key="9">
    <source>
        <dbReference type="Proteomes" id="UP000075886"/>
    </source>
</evidence>
<dbReference type="InterPro" id="IPR001965">
    <property type="entry name" value="Znf_PHD"/>
</dbReference>
<feature type="compositionally biased region" description="Gly residues" evidence="5">
    <location>
        <begin position="946"/>
        <end position="956"/>
    </location>
</feature>
<feature type="compositionally biased region" description="Basic and acidic residues" evidence="5">
    <location>
        <begin position="997"/>
        <end position="1007"/>
    </location>
</feature>
<feature type="region of interest" description="Disordered" evidence="5">
    <location>
        <begin position="190"/>
        <end position="209"/>
    </location>
</feature>
<dbReference type="InterPro" id="IPR057031">
    <property type="entry name" value="SFR19-like_C"/>
</dbReference>
<feature type="region of interest" description="Disordered" evidence="5">
    <location>
        <begin position="624"/>
        <end position="822"/>
    </location>
</feature>
<feature type="compositionally biased region" description="Polar residues" evidence="5">
    <location>
        <begin position="1922"/>
        <end position="1936"/>
    </location>
</feature>
<feature type="compositionally biased region" description="Low complexity" evidence="5">
    <location>
        <begin position="12"/>
        <end position="29"/>
    </location>
</feature>
<keyword evidence="3" id="KW-0862">Zinc</keyword>
<keyword evidence="1" id="KW-0479">Metal-binding</keyword>
<feature type="compositionally biased region" description="Gly residues" evidence="5">
    <location>
        <begin position="1464"/>
        <end position="1474"/>
    </location>
</feature>
<dbReference type="EMBL" id="AXCN02001819">
    <property type="status" value="NOT_ANNOTATED_CDS"/>
    <property type="molecule type" value="Genomic_DNA"/>
</dbReference>
<dbReference type="InterPro" id="IPR001841">
    <property type="entry name" value="Znf_RING"/>
</dbReference>
<feature type="compositionally biased region" description="Polar residues" evidence="5">
    <location>
        <begin position="2074"/>
        <end position="2083"/>
    </location>
</feature>
<dbReference type="SMART" id="SM00184">
    <property type="entry name" value="RING"/>
    <property type="match status" value="1"/>
</dbReference>
<dbReference type="Proteomes" id="UP000075886">
    <property type="component" value="Unassembled WGS sequence"/>
</dbReference>
<feature type="compositionally biased region" description="Basic and acidic residues" evidence="5">
    <location>
        <begin position="1434"/>
        <end position="1443"/>
    </location>
</feature>
<dbReference type="PROSITE" id="PS50089">
    <property type="entry name" value="ZF_RING_2"/>
    <property type="match status" value="1"/>
</dbReference>